<comment type="caution">
    <text evidence="1">The sequence shown here is derived from an EMBL/GenBank/DDBJ whole genome shotgun (WGS) entry which is preliminary data.</text>
</comment>
<evidence type="ECO:0000313" key="1">
    <source>
        <dbReference type="EMBL" id="CAG5132454.1"/>
    </source>
</evidence>
<proteinExistence type="predicted"/>
<name>A0A8S3ZSW0_9EUPU</name>
<reference evidence="1" key="1">
    <citation type="submission" date="2021-04" db="EMBL/GenBank/DDBJ databases">
        <authorList>
            <consortium name="Molecular Ecology Group"/>
        </authorList>
    </citation>
    <scope>NUCLEOTIDE SEQUENCE</scope>
</reference>
<dbReference type="EMBL" id="CAJHNH020005390">
    <property type="protein sequence ID" value="CAG5132454.1"/>
    <property type="molecule type" value="Genomic_DNA"/>
</dbReference>
<keyword evidence="2" id="KW-1185">Reference proteome</keyword>
<feature type="non-terminal residue" evidence="1">
    <location>
        <position position="1"/>
    </location>
</feature>
<evidence type="ECO:0000313" key="2">
    <source>
        <dbReference type="Proteomes" id="UP000678393"/>
    </source>
</evidence>
<sequence>TKCLCQPCIVCRRFLLNHLFISPLSTPPPFSPPSATVSLSKDRGDNKATMVDNRINCLVVASLAAGHVPRVWSRLGIMNRREIKPLLLPRLVSYRTISLDTTREKYNDFTKRGHKS</sequence>
<dbReference type="Proteomes" id="UP000678393">
    <property type="component" value="Unassembled WGS sequence"/>
</dbReference>
<organism evidence="1 2">
    <name type="scientific">Candidula unifasciata</name>
    <dbReference type="NCBI Taxonomy" id="100452"/>
    <lineage>
        <taxon>Eukaryota</taxon>
        <taxon>Metazoa</taxon>
        <taxon>Spiralia</taxon>
        <taxon>Lophotrochozoa</taxon>
        <taxon>Mollusca</taxon>
        <taxon>Gastropoda</taxon>
        <taxon>Heterobranchia</taxon>
        <taxon>Euthyneura</taxon>
        <taxon>Panpulmonata</taxon>
        <taxon>Eupulmonata</taxon>
        <taxon>Stylommatophora</taxon>
        <taxon>Helicina</taxon>
        <taxon>Helicoidea</taxon>
        <taxon>Geomitridae</taxon>
        <taxon>Candidula</taxon>
    </lineage>
</organism>
<protein>
    <submittedName>
        <fullName evidence="1">Uncharacterized protein</fullName>
    </submittedName>
</protein>
<gene>
    <name evidence="1" type="ORF">CUNI_LOCUS18012</name>
</gene>
<dbReference type="AlphaFoldDB" id="A0A8S3ZSW0"/>
<accession>A0A8S3ZSW0</accession>